<dbReference type="EMBL" id="JACHHZ010000002">
    <property type="protein sequence ID" value="MBB6093275.1"/>
    <property type="molecule type" value="Genomic_DNA"/>
</dbReference>
<comment type="caution">
    <text evidence="3">The sequence shown here is derived from an EMBL/GenBank/DDBJ whole genome shotgun (WGS) entry which is preliminary data.</text>
</comment>
<keyword evidence="4" id="KW-1185">Reference proteome</keyword>
<gene>
    <name evidence="3" type="ORF">HNQ60_002153</name>
</gene>
<dbReference type="RefSeq" id="WP_221304125.1">
    <property type="nucleotide sequence ID" value="NZ_JACHHZ010000002.1"/>
</dbReference>
<sequence length="464" mass="49404">MTSSVKRAVSTMQANLVLIAGITAASMLAGCGKQPAPPVPAAVTLAAAPYKAGSLAIQCGTLIDGVSDAPRQEVTIAIREGRIASVDAGYSKPTDLPLLDLRGYTCLPGLIEMHDHITETSNDTTDMSIYLRRQDEEQWLLSRSQAEATLLAGFTTVRNVGVYRSWADRELRDAINDGKTAGPRMQVSGFYLTIPEGGGDLIVPNVPMAEIPAEFRAGVARGPEEFKRKAQIAIDGGADVLKVIASGAVLAYGGVPGEPEMTPEEIRAVVEVAHAAGKKVAAHAHGARSIKEAILAGADTIEHASLIDDEAIALAKERGVALSMDVYNGDYIDTEGRKQGWPEEFLRKNVETTEAQRQGFAKAHAAGVAIVYGTDAGVYPHGFNARQFPIMVQRGMTPMEAIRSATSIAAKYMGWEDRVGSIAPGKFGDIVALKMNPLEDISQLQDVQVVIKDGLAFKMPAQVQ</sequence>
<evidence type="ECO:0000313" key="4">
    <source>
        <dbReference type="Proteomes" id="UP000588068"/>
    </source>
</evidence>
<organism evidence="3 4">
    <name type="scientific">Povalibacter uvarum</name>
    <dbReference type="NCBI Taxonomy" id="732238"/>
    <lineage>
        <taxon>Bacteria</taxon>
        <taxon>Pseudomonadati</taxon>
        <taxon>Pseudomonadota</taxon>
        <taxon>Gammaproteobacteria</taxon>
        <taxon>Steroidobacterales</taxon>
        <taxon>Steroidobacteraceae</taxon>
        <taxon>Povalibacter</taxon>
    </lineage>
</organism>
<accession>A0A841HMU1</accession>
<dbReference type="PANTHER" id="PTHR43135:SF3">
    <property type="entry name" value="ALPHA-D-RIBOSE 1-METHYLPHOSPHONATE 5-TRIPHOSPHATE DIPHOSPHATASE"/>
    <property type="match status" value="1"/>
</dbReference>
<dbReference type="InterPro" id="IPR032466">
    <property type="entry name" value="Metal_Hydrolase"/>
</dbReference>
<dbReference type="InterPro" id="IPR051781">
    <property type="entry name" value="Metallo-dep_Hydrolase"/>
</dbReference>
<feature type="signal peptide" evidence="1">
    <location>
        <begin position="1"/>
        <end position="29"/>
    </location>
</feature>
<dbReference type="Gene3D" id="2.30.40.10">
    <property type="entry name" value="Urease, subunit C, domain 1"/>
    <property type="match status" value="1"/>
</dbReference>
<dbReference type="GO" id="GO:0016810">
    <property type="term" value="F:hydrolase activity, acting on carbon-nitrogen (but not peptide) bonds"/>
    <property type="evidence" value="ECO:0007669"/>
    <property type="project" value="InterPro"/>
</dbReference>
<dbReference type="AlphaFoldDB" id="A0A841HMU1"/>
<dbReference type="PROSITE" id="PS51257">
    <property type="entry name" value="PROKAR_LIPOPROTEIN"/>
    <property type="match status" value="1"/>
</dbReference>
<dbReference type="PANTHER" id="PTHR43135">
    <property type="entry name" value="ALPHA-D-RIBOSE 1-METHYLPHOSPHONATE 5-TRIPHOSPHATE DIPHOSPHATASE"/>
    <property type="match status" value="1"/>
</dbReference>
<proteinExistence type="predicted"/>
<dbReference type="SUPFAM" id="SSF51338">
    <property type="entry name" value="Composite domain of metallo-dependent hydrolases"/>
    <property type="match status" value="1"/>
</dbReference>
<dbReference type="Proteomes" id="UP000588068">
    <property type="component" value="Unassembled WGS sequence"/>
</dbReference>
<dbReference type="InterPro" id="IPR006680">
    <property type="entry name" value="Amidohydro-rel"/>
</dbReference>
<dbReference type="InterPro" id="IPR057744">
    <property type="entry name" value="OTAase-like"/>
</dbReference>
<dbReference type="SUPFAM" id="SSF51556">
    <property type="entry name" value="Metallo-dependent hydrolases"/>
    <property type="match status" value="1"/>
</dbReference>
<dbReference type="Pfam" id="PF01979">
    <property type="entry name" value="Amidohydro_1"/>
    <property type="match status" value="1"/>
</dbReference>
<feature type="domain" description="Amidohydrolase-related" evidence="2">
    <location>
        <begin position="107"/>
        <end position="454"/>
    </location>
</feature>
<evidence type="ECO:0000313" key="3">
    <source>
        <dbReference type="EMBL" id="MBB6093275.1"/>
    </source>
</evidence>
<evidence type="ECO:0000259" key="2">
    <source>
        <dbReference type="Pfam" id="PF01979"/>
    </source>
</evidence>
<protein>
    <submittedName>
        <fullName evidence="3">Imidazolonepropionase-like amidohydrolase</fullName>
    </submittedName>
</protein>
<evidence type="ECO:0000256" key="1">
    <source>
        <dbReference type="SAM" id="SignalP"/>
    </source>
</evidence>
<feature type="chain" id="PRO_5032633931" evidence="1">
    <location>
        <begin position="30"/>
        <end position="464"/>
    </location>
</feature>
<dbReference type="Gene3D" id="3.20.20.140">
    <property type="entry name" value="Metal-dependent hydrolases"/>
    <property type="match status" value="1"/>
</dbReference>
<reference evidence="3 4" key="1">
    <citation type="submission" date="2020-08" db="EMBL/GenBank/DDBJ databases">
        <title>Genomic Encyclopedia of Type Strains, Phase IV (KMG-IV): sequencing the most valuable type-strain genomes for metagenomic binning, comparative biology and taxonomic classification.</title>
        <authorList>
            <person name="Goeker M."/>
        </authorList>
    </citation>
    <scope>NUCLEOTIDE SEQUENCE [LARGE SCALE GENOMIC DNA]</scope>
    <source>
        <strain evidence="3 4">DSM 26723</strain>
    </source>
</reference>
<name>A0A841HMU1_9GAMM</name>
<dbReference type="InterPro" id="IPR011059">
    <property type="entry name" value="Metal-dep_hydrolase_composite"/>
</dbReference>
<keyword evidence="3" id="KW-0378">Hydrolase</keyword>
<keyword evidence="1" id="KW-0732">Signal</keyword>
<dbReference type="CDD" id="cd01299">
    <property type="entry name" value="Met_dep_hydrolase_A"/>
    <property type="match status" value="1"/>
</dbReference>